<evidence type="ECO:0000256" key="4">
    <source>
        <dbReference type="ARBA" id="ARBA00023143"/>
    </source>
</evidence>
<dbReference type="SUPFAM" id="SSF117143">
    <property type="entry name" value="Flagellar hook protein flgE"/>
    <property type="match status" value="1"/>
</dbReference>
<dbReference type="Pfam" id="PF07559">
    <property type="entry name" value="FlgE_D2"/>
    <property type="match status" value="1"/>
</dbReference>
<protein>
    <recommendedName>
        <fullName evidence="3 5">Flagellar hook protein FlgE</fullName>
    </recommendedName>
</protein>
<dbReference type="GO" id="GO:0009424">
    <property type="term" value="C:bacterial-type flagellum hook"/>
    <property type="evidence" value="ECO:0007669"/>
    <property type="project" value="TreeGrafter"/>
</dbReference>
<feature type="domain" description="Flagellar hook protein FlgE/F/G-like D1" evidence="8">
    <location>
        <begin position="88"/>
        <end position="153"/>
    </location>
</feature>
<dbReference type="Gene3D" id="2.60.98.20">
    <property type="entry name" value="Flagellar hook protein FlgE"/>
    <property type="match status" value="1"/>
</dbReference>
<dbReference type="InterPro" id="IPR037925">
    <property type="entry name" value="FlgE/F/G-like"/>
</dbReference>
<evidence type="ECO:0000259" key="6">
    <source>
        <dbReference type="Pfam" id="PF06429"/>
    </source>
</evidence>
<evidence type="ECO:0000256" key="5">
    <source>
        <dbReference type="RuleBase" id="RU362116"/>
    </source>
</evidence>
<reference evidence="9" key="1">
    <citation type="journal article" date="2020" name="mSystems">
        <title>Genome- and Community-Level Interaction Insights into Carbon Utilization and Element Cycling Functions of Hydrothermarchaeota in Hydrothermal Sediment.</title>
        <authorList>
            <person name="Zhou Z."/>
            <person name="Liu Y."/>
            <person name="Xu W."/>
            <person name="Pan J."/>
            <person name="Luo Z.H."/>
            <person name="Li M."/>
        </authorList>
    </citation>
    <scope>NUCLEOTIDE SEQUENCE [LARGE SCALE GENOMIC DNA]</scope>
    <source>
        <strain evidence="9">HyVt-533</strain>
    </source>
</reference>
<dbReference type="PANTHER" id="PTHR30435:SF1">
    <property type="entry name" value="FLAGELLAR HOOK PROTEIN FLGE"/>
    <property type="match status" value="1"/>
</dbReference>
<dbReference type="Pfam" id="PF22692">
    <property type="entry name" value="LlgE_F_G_D1"/>
    <property type="match status" value="1"/>
</dbReference>
<comment type="function">
    <text evidence="5">A flexible structure which links the flagellar filament to the drive apparatus in the basal body.</text>
</comment>
<keyword evidence="9" id="KW-0969">Cilium</keyword>
<dbReference type="GO" id="GO:0009425">
    <property type="term" value="C:bacterial-type flagellum basal body"/>
    <property type="evidence" value="ECO:0007669"/>
    <property type="project" value="UniProtKB-SubCell"/>
</dbReference>
<dbReference type="Proteomes" id="UP000886101">
    <property type="component" value="Unassembled WGS sequence"/>
</dbReference>
<evidence type="ECO:0000259" key="8">
    <source>
        <dbReference type="Pfam" id="PF22692"/>
    </source>
</evidence>
<evidence type="ECO:0000256" key="3">
    <source>
        <dbReference type="ARBA" id="ARBA00019015"/>
    </source>
</evidence>
<dbReference type="GO" id="GO:0071978">
    <property type="term" value="P:bacterial-type flagellum-dependent swarming motility"/>
    <property type="evidence" value="ECO:0007669"/>
    <property type="project" value="TreeGrafter"/>
</dbReference>
<accession>A0A7V5U3B7</accession>
<sequence>MGLTDALFAGTSGLRSLGHGMSVVGDNVANLNTSAFKGARITFSDVMAQRINTASGSGQMGRGASINALYPMMQQGSFESTASPTDLAIAGNGFFILKEPNSSGNTFYTRDGQFLIEKEGFLVNPAGLRVQGWQIDEVTGDITGALTDIQINRSSPPVKTAKIDVITNLDAREELENMEVTLEGNVYVAPGDPSQTISTNFVLRDINGQDIPIRVDLTWNGTTQKWDNYTITYETTGEVLASGTDTTVTKATIELPVTKEKVLINWSNVTHEDGITEELRVPGRTGLIKLDDNGTDIDENTWESIDITVKDANGNDVPLRIYLYYQNGTAPNNTDFPAEIRDFLPELADGRWHYLVFQSPTAGATLPADETDSILLSWGTNISDIKRNASFFLDGTTEKIDLNWDAVNHSASGGGDLAAIQSLSGEDFFRIQEVNSLYDRWDARNETPIPSTEYTYRTTLTIYDSLGTPHELTVYYDRTTRDNVYEFLITCDPQEDQRDFTKDTIPMQWTTTEGSVTVKNQILSGSTLTNVKKGVLMYGRLEFDNQGNVKQFYETYRVDPDTGALVQIVNEAGTPVTDAQDKFNVIGAHGYPVILADFLGLNLDQDPPQTDEEIVAARKDIQNIELNIGYYYKDGAWRSESVRTTQYATSNSTIFYDQDGYGPGYLESISVDTEGVITGHYSNGRVIPLWMVGLANFNAPERLDKAGGNLFRETTHSGPPVTGKPGTNGLGSIAPNSLEQSNVDLGEQFVKMITIQRGFQADARTITVTDAMLEELINLKR</sequence>
<name>A0A7V5U3B7_9BACT</name>
<comment type="similarity">
    <text evidence="2 5">Belongs to the flagella basal body rod proteins family.</text>
</comment>
<dbReference type="PANTHER" id="PTHR30435">
    <property type="entry name" value="FLAGELLAR PROTEIN"/>
    <property type="match status" value="1"/>
</dbReference>
<dbReference type="InterPro" id="IPR020013">
    <property type="entry name" value="Flagellar_FlgE/F/G"/>
</dbReference>
<evidence type="ECO:0000256" key="2">
    <source>
        <dbReference type="ARBA" id="ARBA00009677"/>
    </source>
</evidence>
<keyword evidence="9" id="KW-0966">Cell projection</keyword>
<evidence type="ECO:0000256" key="1">
    <source>
        <dbReference type="ARBA" id="ARBA00004117"/>
    </source>
</evidence>
<dbReference type="InterPro" id="IPR011491">
    <property type="entry name" value="FlgE_D2"/>
</dbReference>
<evidence type="ECO:0000313" key="9">
    <source>
        <dbReference type="EMBL" id="HHI98040.1"/>
    </source>
</evidence>
<dbReference type="InterPro" id="IPR010930">
    <property type="entry name" value="Flg_bb/hook_C_dom"/>
</dbReference>
<feature type="domain" description="Flagellar hook protein FlgE D2" evidence="7">
    <location>
        <begin position="442"/>
        <end position="661"/>
    </location>
</feature>
<dbReference type="InterPro" id="IPR037058">
    <property type="entry name" value="Falgellar_hook_FlgE_sf"/>
</dbReference>
<proteinExistence type="inferred from homology"/>
<keyword evidence="4 5" id="KW-0975">Bacterial flagellum</keyword>
<dbReference type="NCBIfam" id="TIGR03506">
    <property type="entry name" value="FlgEFG_subfam"/>
    <property type="match status" value="2"/>
</dbReference>
<comment type="subcellular location">
    <subcellularLocation>
        <location evidence="1 5">Bacterial flagellum basal body</location>
    </subcellularLocation>
</comment>
<keyword evidence="9" id="KW-0282">Flagellum</keyword>
<dbReference type="InterPro" id="IPR053967">
    <property type="entry name" value="LlgE_F_G-like_D1"/>
</dbReference>
<dbReference type="EMBL" id="DROK01000275">
    <property type="protein sequence ID" value="HHI98040.1"/>
    <property type="molecule type" value="Genomic_DNA"/>
</dbReference>
<feature type="domain" description="Flagellar basal-body/hook protein C-terminal" evidence="6">
    <location>
        <begin position="736"/>
        <end position="779"/>
    </location>
</feature>
<evidence type="ECO:0000259" key="7">
    <source>
        <dbReference type="Pfam" id="PF07559"/>
    </source>
</evidence>
<comment type="caution">
    <text evidence="9">The sequence shown here is derived from an EMBL/GenBank/DDBJ whole genome shotgun (WGS) entry which is preliminary data.</text>
</comment>
<dbReference type="GO" id="GO:0005829">
    <property type="term" value="C:cytosol"/>
    <property type="evidence" value="ECO:0007669"/>
    <property type="project" value="TreeGrafter"/>
</dbReference>
<dbReference type="Pfam" id="PF06429">
    <property type="entry name" value="Flg_bbr_C"/>
    <property type="match status" value="1"/>
</dbReference>
<organism evidence="9">
    <name type="scientific">Thermodesulfatator atlanticus</name>
    <dbReference type="NCBI Taxonomy" id="501497"/>
    <lineage>
        <taxon>Bacteria</taxon>
        <taxon>Pseudomonadati</taxon>
        <taxon>Thermodesulfobacteriota</taxon>
        <taxon>Thermodesulfobacteria</taxon>
        <taxon>Thermodesulfobacteriales</taxon>
        <taxon>Thermodesulfatatoraceae</taxon>
        <taxon>Thermodesulfatator</taxon>
    </lineage>
</organism>
<gene>
    <name evidence="9" type="ORF">ENJ96_09355</name>
</gene>
<dbReference type="AlphaFoldDB" id="A0A7V5U3B7"/>